<comment type="function">
    <text evidence="9">Part of the tripartite ATP-independent periplasmic (TRAP) transport system.</text>
</comment>
<dbReference type="GO" id="GO:0005886">
    <property type="term" value="C:plasma membrane"/>
    <property type="evidence" value="ECO:0007669"/>
    <property type="project" value="UniProtKB-SubCell"/>
</dbReference>
<dbReference type="EMBL" id="SLVM01000002">
    <property type="protein sequence ID" value="TCM87458.1"/>
    <property type="molecule type" value="Genomic_DNA"/>
</dbReference>
<dbReference type="InterPro" id="IPR007387">
    <property type="entry name" value="TRAP_DctQ"/>
</dbReference>
<keyword evidence="7 9" id="KW-0472">Membrane</keyword>
<feature type="transmembrane region" description="Helical" evidence="9">
    <location>
        <begin position="44"/>
        <end position="62"/>
    </location>
</feature>
<evidence type="ECO:0000256" key="9">
    <source>
        <dbReference type="RuleBase" id="RU369079"/>
    </source>
</evidence>
<evidence type="ECO:0000256" key="7">
    <source>
        <dbReference type="ARBA" id="ARBA00023136"/>
    </source>
</evidence>
<dbReference type="OrthoDB" id="4964541at2"/>
<evidence type="ECO:0000259" key="10">
    <source>
        <dbReference type="Pfam" id="PF04290"/>
    </source>
</evidence>
<comment type="subcellular location">
    <subcellularLocation>
        <location evidence="1 9">Cell inner membrane</location>
        <topology evidence="1 9">Multi-pass membrane protein</topology>
    </subcellularLocation>
</comment>
<dbReference type="Pfam" id="PF04290">
    <property type="entry name" value="DctQ"/>
    <property type="match status" value="1"/>
</dbReference>
<reference evidence="11 12" key="1">
    <citation type="submission" date="2019-03" db="EMBL/GenBank/DDBJ databases">
        <title>Genomic Encyclopedia of Type Strains, Phase IV (KMG-IV): sequencing the most valuable type-strain genomes for metagenomic binning, comparative biology and taxonomic classification.</title>
        <authorList>
            <person name="Goeker M."/>
        </authorList>
    </citation>
    <scope>NUCLEOTIDE SEQUENCE [LARGE SCALE GENOMIC DNA]</scope>
    <source>
        <strain evidence="11 12">DSM 21153</strain>
    </source>
</reference>
<dbReference type="PANTHER" id="PTHR35011:SF2">
    <property type="entry name" value="2,3-DIKETO-L-GULONATE TRAP TRANSPORTER SMALL PERMEASE PROTEIN YIAM"/>
    <property type="match status" value="1"/>
</dbReference>
<keyword evidence="3" id="KW-1003">Cell membrane</keyword>
<protein>
    <recommendedName>
        <fullName evidence="9">TRAP transporter small permease protein</fullName>
    </recommendedName>
</protein>
<comment type="subunit">
    <text evidence="9">The complex comprises the extracytoplasmic solute receptor protein and the two transmembrane proteins.</text>
</comment>
<keyword evidence="5 9" id="KW-0812">Transmembrane</keyword>
<comment type="similarity">
    <text evidence="8 9">Belongs to the TRAP transporter small permease family.</text>
</comment>
<proteinExistence type="inferred from homology"/>
<sequence>MRFLLDEAEKIVCAVLFLGMTAIGFANVVVRYGTNYSLAATEELLTNGFLLLTVFGAAIAARRGEHLSVTLVHDLLPRALRKPLFVLAAALSVLLLALSAWFSWQTLTNQLSSGIRSYALGLPAWYYQAAVPFGFALILIRYLQHAWTVLRGTGDGGSDA</sequence>
<name>A0A4R1Z1K3_9RHOB</name>
<evidence type="ECO:0000313" key="12">
    <source>
        <dbReference type="Proteomes" id="UP000295277"/>
    </source>
</evidence>
<dbReference type="Proteomes" id="UP000295277">
    <property type="component" value="Unassembled WGS sequence"/>
</dbReference>
<dbReference type="AlphaFoldDB" id="A0A4R1Z1K3"/>
<evidence type="ECO:0000256" key="1">
    <source>
        <dbReference type="ARBA" id="ARBA00004429"/>
    </source>
</evidence>
<dbReference type="GO" id="GO:0015740">
    <property type="term" value="P:C4-dicarboxylate transport"/>
    <property type="evidence" value="ECO:0007669"/>
    <property type="project" value="TreeGrafter"/>
</dbReference>
<organism evidence="11 12">
    <name type="scientific">Rhodovulum steppense</name>
    <dbReference type="NCBI Taxonomy" id="540251"/>
    <lineage>
        <taxon>Bacteria</taxon>
        <taxon>Pseudomonadati</taxon>
        <taxon>Pseudomonadota</taxon>
        <taxon>Alphaproteobacteria</taxon>
        <taxon>Rhodobacterales</taxon>
        <taxon>Paracoccaceae</taxon>
        <taxon>Rhodovulum</taxon>
    </lineage>
</organism>
<evidence type="ECO:0000256" key="5">
    <source>
        <dbReference type="ARBA" id="ARBA00022692"/>
    </source>
</evidence>
<keyword evidence="2 9" id="KW-0813">Transport</keyword>
<keyword evidence="4 9" id="KW-0997">Cell inner membrane</keyword>
<accession>A0A4R1Z1K3</accession>
<evidence type="ECO:0000256" key="6">
    <source>
        <dbReference type="ARBA" id="ARBA00022989"/>
    </source>
</evidence>
<keyword evidence="6 9" id="KW-1133">Transmembrane helix</keyword>
<feature type="domain" description="Tripartite ATP-independent periplasmic transporters DctQ component" evidence="10">
    <location>
        <begin position="20"/>
        <end position="151"/>
    </location>
</feature>
<evidence type="ECO:0000256" key="4">
    <source>
        <dbReference type="ARBA" id="ARBA00022519"/>
    </source>
</evidence>
<dbReference type="RefSeq" id="WP_132693240.1">
    <property type="nucleotide sequence ID" value="NZ_SLVM01000002.1"/>
</dbReference>
<evidence type="ECO:0000256" key="2">
    <source>
        <dbReference type="ARBA" id="ARBA00022448"/>
    </source>
</evidence>
<evidence type="ECO:0000256" key="3">
    <source>
        <dbReference type="ARBA" id="ARBA00022475"/>
    </source>
</evidence>
<dbReference type="GO" id="GO:0022857">
    <property type="term" value="F:transmembrane transporter activity"/>
    <property type="evidence" value="ECO:0007669"/>
    <property type="project" value="UniProtKB-UniRule"/>
</dbReference>
<comment type="caution">
    <text evidence="11">The sequence shown here is derived from an EMBL/GenBank/DDBJ whole genome shotgun (WGS) entry which is preliminary data.</text>
</comment>
<dbReference type="InterPro" id="IPR055348">
    <property type="entry name" value="DctQ"/>
</dbReference>
<feature type="transmembrane region" description="Helical" evidence="9">
    <location>
        <begin position="83"/>
        <end position="104"/>
    </location>
</feature>
<keyword evidence="12" id="KW-1185">Reference proteome</keyword>
<gene>
    <name evidence="11" type="ORF">EV216_1029</name>
</gene>
<evidence type="ECO:0000313" key="11">
    <source>
        <dbReference type="EMBL" id="TCM87458.1"/>
    </source>
</evidence>
<dbReference type="PANTHER" id="PTHR35011">
    <property type="entry name" value="2,3-DIKETO-L-GULONATE TRAP TRANSPORTER SMALL PERMEASE PROTEIN YIAM"/>
    <property type="match status" value="1"/>
</dbReference>
<feature type="transmembrane region" description="Helical" evidence="9">
    <location>
        <begin position="12"/>
        <end position="32"/>
    </location>
</feature>
<evidence type="ECO:0000256" key="8">
    <source>
        <dbReference type="ARBA" id="ARBA00038436"/>
    </source>
</evidence>
<feature type="transmembrane region" description="Helical" evidence="9">
    <location>
        <begin position="124"/>
        <end position="143"/>
    </location>
</feature>